<dbReference type="SUPFAM" id="SSF53474">
    <property type="entry name" value="alpha/beta-Hydrolases"/>
    <property type="match status" value="1"/>
</dbReference>
<feature type="compositionally biased region" description="Polar residues" evidence="1">
    <location>
        <begin position="280"/>
        <end position="289"/>
    </location>
</feature>
<dbReference type="InterPro" id="IPR053858">
    <property type="entry name" value="Arb2_dom"/>
</dbReference>
<feature type="compositionally biased region" description="Basic and acidic residues" evidence="1">
    <location>
        <begin position="319"/>
        <end position="333"/>
    </location>
</feature>
<evidence type="ECO:0000259" key="2">
    <source>
        <dbReference type="Pfam" id="PF22749"/>
    </source>
</evidence>
<evidence type="ECO:0000313" key="4">
    <source>
        <dbReference type="Proteomes" id="UP000789508"/>
    </source>
</evidence>
<gene>
    <name evidence="3" type="ORF">ALEPTO_LOCUS12357</name>
</gene>
<feature type="compositionally biased region" description="Basic and acidic residues" evidence="1">
    <location>
        <begin position="247"/>
        <end position="279"/>
    </location>
</feature>
<dbReference type="Proteomes" id="UP000789508">
    <property type="component" value="Unassembled WGS sequence"/>
</dbReference>
<dbReference type="PANTHER" id="PTHR21357">
    <property type="entry name" value="FAM172 FAMILY PROTEIN HOMOLOG CG10038"/>
    <property type="match status" value="1"/>
</dbReference>
<feature type="non-terminal residue" evidence="3">
    <location>
        <position position="382"/>
    </location>
</feature>
<dbReference type="AlphaFoldDB" id="A0A9N9I7X8"/>
<proteinExistence type="predicted"/>
<organism evidence="3 4">
    <name type="scientific">Ambispora leptoticha</name>
    <dbReference type="NCBI Taxonomy" id="144679"/>
    <lineage>
        <taxon>Eukaryota</taxon>
        <taxon>Fungi</taxon>
        <taxon>Fungi incertae sedis</taxon>
        <taxon>Mucoromycota</taxon>
        <taxon>Glomeromycotina</taxon>
        <taxon>Glomeromycetes</taxon>
        <taxon>Archaeosporales</taxon>
        <taxon>Ambisporaceae</taxon>
        <taxon>Ambispora</taxon>
    </lineage>
</organism>
<protein>
    <submittedName>
        <fullName evidence="3">9873_t:CDS:1</fullName>
    </submittedName>
</protein>
<feature type="compositionally biased region" description="Polar residues" evidence="1">
    <location>
        <begin position="297"/>
        <end position="314"/>
    </location>
</feature>
<feature type="non-terminal residue" evidence="3">
    <location>
        <position position="1"/>
    </location>
</feature>
<dbReference type="PANTHER" id="PTHR21357:SF4">
    <property type="entry name" value="FAM172 FAMILY PROTEIN HOMOLOG CG10038"/>
    <property type="match status" value="1"/>
</dbReference>
<dbReference type="InterPro" id="IPR048263">
    <property type="entry name" value="Arb2"/>
</dbReference>
<reference evidence="3" key="1">
    <citation type="submission" date="2021-06" db="EMBL/GenBank/DDBJ databases">
        <authorList>
            <person name="Kallberg Y."/>
            <person name="Tangrot J."/>
            <person name="Rosling A."/>
        </authorList>
    </citation>
    <scope>NUCLEOTIDE SEQUENCE</scope>
    <source>
        <strain evidence="3">FL130A</strain>
    </source>
</reference>
<feature type="domain" description="Arb2" evidence="2">
    <location>
        <begin position="2"/>
        <end position="132"/>
    </location>
</feature>
<feature type="compositionally biased region" description="Basic and acidic residues" evidence="1">
    <location>
        <begin position="227"/>
        <end position="240"/>
    </location>
</feature>
<accession>A0A9N9I7X8</accession>
<dbReference type="GO" id="GO:0031048">
    <property type="term" value="P:regulatory ncRNA-mediated heterochromatin formation"/>
    <property type="evidence" value="ECO:0007669"/>
    <property type="project" value="TreeGrafter"/>
</dbReference>
<dbReference type="GO" id="GO:0035197">
    <property type="term" value="F:siRNA binding"/>
    <property type="evidence" value="ECO:0007669"/>
    <property type="project" value="TreeGrafter"/>
</dbReference>
<dbReference type="InterPro" id="IPR029058">
    <property type="entry name" value="AB_hydrolase_fold"/>
</dbReference>
<keyword evidence="4" id="KW-1185">Reference proteome</keyword>
<dbReference type="EMBL" id="CAJVPS010027370">
    <property type="protein sequence ID" value="CAG8723895.1"/>
    <property type="molecule type" value="Genomic_DNA"/>
</dbReference>
<evidence type="ECO:0000313" key="3">
    <source>
        <dbReference type="EMBL" id="CAG8723895.1"/>
    </source>
</evidence>
<dbReference type="OrthoDB" id="421951at2759"/>
<evidence type="ECO:0000256" key="1">
    <source>
        <dbReference type="SAM" id="MobiDB-lite"/>
    </source>
</evidence>
<comment type="caution">
    <text evidence="3">The sequence shown here is derived from an EMBL/GenBank/DDBJ whole genome shotgun (WGS) entry which is preliminary data.</text>
</comment>
<feature type="region of interest" description="Disordered" evidence="1">
    <location>
        <begin position="202"/>
        <end position="359"/>
    </location>
</feature>
<name>A0A9N9I7X8_9GLOM</name>
<dbReference type="GO" id="GO:0005634">
    <property type="term" value="C:nucleus"/>
    <property type="evidence" value="ECO:0007669"/>
    <property type="project" value="TreeGrafter"/>
</dbReference>
<sequence length="382" mass="42519">IINDSLELGTMFPYIIKAQELGWGILIFNPNENMGNYMREGEVVDRRPIPGSESPQQHSLYVAAKAEKILMVAHSYGGISTTTLLDERKDEFRTRVKVVALTDSVHSAGMVPSHSQEWFRKNTYNWIKSNLPFDTPIKEANRYYGCKCVSAGHIKHEYTSGMAIESVFEFLKWGLKKDNKTVNGNGEAGGKFEDGAASANKGLKFSDEEKENNNTNIEDPMEEDDDLSKSKKKLDSDNVKLKSSSQTKDKHNSLKTPSEKGETIKEEKKDDEKDEEKPNSENITNSNNSDTEKPLVPSSSTSSGNEVTNSITNIDNEEAQNHKNSDLSSKDSTKIQNGNLNENEHQINDTTGEDDGKINSIMESSAIDLKASNSFDFDKKAS</sequence>
<dbReference type="Pfam" id="PF22749">
    <property type="entry name" value="Arb2"/>
    <property type="match status" value="1"/>
</dbReference>